<dbReference type="KEGG" id="slan:GV829_12945"/>
<keyword evidence="5 7" id="KW-0687">Ribonucleoprotein</keyword>
<evidence type="ECO:0000313" key="9">
    <source>
        <dbReference type="EMBL" id="QJQ33230.1"/>
    </source>
</evidence>
<dbReference type="InterPro" id="IPR036791">
    <property type="entry name" value="Ribosomal_bL9_C_sf"/>
</dbReference>
<dbReference type="PROSITE" id="PS00651">
    <property type="entry name" value="RIBOSOMAL_L9"/>
    <property type="match status" value="1"/>
</dbReference>
<dbReference type="GO" id="GO:1990904">
    <property type="term" value="C:ribonucleoprotein complex"/>
    <property type="evidence" value="ECO:0007669"/>
    <property type="project" value="UniProtKB-KW"/>
</dbReference>
<reference evidence="9 10" key="1">
    <citation type="submission" date="2020-01" db="EMBL/GenBank/DDBJ databases">
        <title>Sphingomonas sp. strain CSW-10.</title>
        <authorList>
            <person name="Chen W.-M."/>
        </authorList>
    </citation>
    <scope>NUCLEOTIDE SEQUENCE [LARGE SCALE GENOMIC DNA]</scope>
    <source>
        <strain evidence="9 10">CSW-10</strain>
    </source>
</reference>
<dbReference type="HAMAP" id="MF_00503">
    <property type="entry name" value="Ribosomal_bL9"/>
    <property type="match status" value="1"/>
</dbReference>
<name>A0A6M4AXZ2_9SPHN</name>
<evidence type="ECO:0000256" key="3">
    <source>
        <dbReference type="ARBA" id="ARBA00022884"/>
    </source>
</evidence>
<dbReference type="GO" id="GO:0005840">
    <property type="term" value="C:ribosome"/>
    <property type="evidence" value="ECO:0007669"/>
    <property type="project" value="UniProtKB-KW"/>
</dbReference>
<dbReference type="InterPro" id="IPR036935">
    <property type="entry name" value="Ribosomal_bL9_N_sf"/>
</dbReference>
<evidence type="ECO:0000256" key="1">
    <source>
        <dbReference type="ARBA" id="ARBA00010605"/>
    </source>
</evidence>
<keyword evidence="10" id="KW-1185">Reference proteome</keyword>
<keyword evidence="2 7" id="KW-0699">rRNA-binding</keyword>
<evidence type="ECO:0000256" key="6">
    <source>
        <dbReference type="ARBA" id="ARBA00035292"/>
    </source>
</evidence>
<feature type="domain" description="Ribosomal protein L9" evidence="8">
    <location>
        <begin position="13"/>
        <end position="40"/>
    </location>
</feature>
<evidence type="ECO:0000256" key="2">
    <source>
        <dbReference type="ARBA" id="ARBA00022730"/>
    </source>
</evidence>
<dbReference type="GO" id="GO:0019843">
    <property type="term" value="F:rRNA binding"/>
    <property type="evidence" value="ECO:0007669"/>
    <property type="project" value="UniProtKB-UniRule"/>
</dbReference>
<dbReference type="InterPro" id="IPR020069">
    <property type="entry name" value="Ribosomal_bL9_C"/>
</dbReference>
<evidence type="ECO:0000313" key="10">
    <source>
        <dbReference type="Proteomes" id="UP000503018"/>
    </source>
</evidence>
<keyword evidence="4 7" id="KW-0689">Ribosomal protein</keyword>
<dbReference type="AlphaFoldDB" id="A0A6M4AXZ2"/>
<gene>
    <name evidence="7 9" type="primary">rplI</name>
    <name evidence="9" type="ORF">GV829_12945</name>
</gene>
<dbReference type="InterPro" id="IPR000244">
    <property type="entry name" value="Ribosomal_bL9"/>
</dbReference>
<dbReference type="Gene3D" id="3.40.5.10">
    <property type="entry name" value="Ribosomal protein L9, N-terminal domain"/>
    <property type="match status" value="1"/>
</dbReference>
<dbReference type="PANTHER" id="PTHR21368">
    <property type="entry name" value="50S RIBOSOMAL PROTEIN L9"/>
    <property type="match status" value="1"/>
</dbReference>
<dbReference type="InterPro" id="IPR020070">
    <property type="entry name" value="Ribosomal_bL9_N"/>
</dbReference>
<dbReference type="InterPro" id="IPR020594">
    <property type="entry name" value="Ribosomal_bL9_bac/chp"/>
</dbReference>
<dbReference type="SUPFAM" id="SSF55653">
    <property type="entry name" value="Ribosomal protein L9 C-domain"/>
    <property type="match status" value="1"/>
</dbReference>
<keyword evidence="3 7" id="KW-0694">RNA-binding</keyword>
<dbReference type="InterPro" id="IPR009027">
    <property type="entry name" value="Ribosomal_bL9/RNase_H1_N"/>
</dbReference>
<dbReference type="GO" id="GO:0006412">
    <property type="term" value="P:translation"/>
    <property type="evidence" value="ECO:0007669"/>
    <property type="project" value="UniProtKB-UniRule"/>
</dbReference>
<dbReference type="Pfam" id="PF03948">
    <property type="entry name" value="Ribosomal_L9_C"/>
    <property type="match status" value="1"/>
</dbReference>
<evidence type="ECO:0000256" key="4">
    <source>
        <dbReference type="ARBA" id="ARBA00022980"/>
    </source>
</evidence>
<proteinExistence type="inferred from homology"/>
<accession>A0A6M4AXZ2</accession>
<dbReference type="GO" id="GO:0003735">
    <property type="term" value="F:structural constituent of ribosome"/>
    <property type="evidence" value="ECO:0007669"/>
    <property type="project" value="InterPro"/>
</dbReference>
<evidence type="ECO:0000256" key="7">
    <source>
        <dbReference type="HAMAP-Rule" id="MF_00503"/>
    </source>
</evidence>
<comment type="similarity">
    <text evidence="1 7">Belongs to the bacterial ribosomal protein bL9 family.</text>
</comment>
<comment type="function">
    <text evidence="7">Binds to the 23S rRNA.</text>
</comment>
<dbReference type="Gene3D" id="3.10.430.100">
    <property type="entry name" value="Ribosomal protein L9, C-terminal domain"/>
    <property type="match status" value="1"/>
</dbReference>
<dbReference type="Pfam" id="PF01281">
    <property type="entry name" value="Ribosomal_L9_N"/>
    <property type="match status" value="1"/>
</dbReference>
<evidence type="ECO:0000259" key="8">
    <source>
        <dbReference type="PROSITE" id="PS00651"/>
    </source>
</evidence>
<sequence>MQIILLERIEKLGGIGDVVTVKDGYARNYLLPNKKALRSNAANLKVFEANRAKIEADNAARRTDAEKLAETVNGVQVVLIRQASNAGQLYGSVSVRDIVEALHEAGHSSVSKAMVVLERPIKTLGVFDVRVNLHPEVAVTVSANVARSPDEAELQKQGINVIDQQFAEEAAEAEAAAEEFLETQAEATAEQDDAA</sequence>
<organism evidence="9 10">
    <name type="scientific">Sphingomonas lacunae</name>
    <dbReference type="NCBI Taxonomy" id="2698828"/>
    <lineage>
        <taxon>Bacteria</taxon>
        <taxon>Pseudomonadati</taxon>
        <taxon>Pseudomonadota</taxon>
        <taxon>Alphaproteobacteria</taxon>
        <taxon>Sphingomonadales</taxon>
        <taxon>Sphingomonadaceae</taxon>
        <taxon>Sphingomonas</taxon>
    </lineage>
</organism>
<evidence type="ECO:0000256" key="5">
    <source>
        <dbReference type="ARBA" id="ARBA00023274"/>
    </source>
</evidence>
<dbReference type="EMBL" id="CP053015">
    <property type="protein sequence ID" value="QJQ33230.1"/>
    <property type="molecule type" value="Genomic_DNA"/>
</dbReference>
<dbReference type="Proteomes" id="UP000503018">
    <property type="component" value="Chromosome"/>
</dbReference>
<protein>
    <recommendedName>
        <fullName evidence="6 7">Large ribosomal subunit protein bL9</fullName>
    </recommendedName>
</protein>
<dbReference type="RefSeq" id="WP_169947280.1">
    <property type="nucleotide sequence ID" value="NZ_CP053015.1"/>
</dbReference>
<dbReference type="SUPFAM" id="SSF55658">
    <property type="entry name" value="L9 N-domain-like"/>
    <property type="match status" value="1"/>
</dbReference>
<dbReference type="NCBIfam" id="TIGR00158">
    <property type="entry name" value="L9"/>
    <property type="match status" value="1"/>
</dbReference>